<reference evidence="1 2" key="1">
    <citation type="journal article" date="2019" name="Int. J. Syst. Evol. Microbiol.">
        <title>The Global Catalogue of Microorganisms (GCM) 10K type strain sequencing project: providing services to taxonomists for standard genome sequencing and annotation.</title>
        <authorList>
            <consortium name="The Broad Institute Genomics Platform"/>
            <consortium name="The Broad Institute Genome Sequencing Center for Infectious Disease"/>
            <person name="Wu L."/>
            <person name="Ma J."/>
        </authorList>
    </citation>
    <scope>NUCLEOTIDE SEQUENCE [LARGE SCALE GENOMIC DNA]</scope>
    <source>
        <strain evidence="1 2">JCM 12662</strain>
    </source>
</reference>
<dbReference type="InterPro" id="IPR035917">
    <property type="entry name" value="YjbQ-like_sf"/>
</dbReference>
<organism evidence="1 2">
    <name type="scientific">Alkalibacterium iburiense</name>
    <dbReference type="NCBI Taxonomy" id="290589"/>
    <lineage>
        <taxon>Bacteria</taxon>
        <taxon>Bacillati</taxon>
        <taxon>Bacillota</taxon>
        <taxon>Bacilli</taxon>
        <taxon>Lactobacillales</taxon>
        <taxon>Carnobacteriaceae</taxon>
        <taxon>Alkalibacterium</taxon>
    </lineage>
</organism>
<dbReference type="RefSeq" id="WP_343752752.1">
    <property type="nucleotide sequence ID" value="NZ_BAAACW010000004.1"/>
</dbReference>
<gene>
    <name evidence="1" type="ORF">GCM10008932_00270</name>
</gene>
<accession>A0ABN0WZA4</accession>
<dbReference type="Proteomes" id="UP001501166">
    <property type="component" value="Unassembled WGS sequence"/>
</dbReference>
<proteinExistence type="predicted"/>
<dbReference type="SUPFAM" id="SSF111038">
    <property type="entry name" value="YjbQ-like"/>
    <property type="match status" value="1"/>
</dbReference>
<evidence type="ECO:0000313" key="1">
    <source>
        <dbReference type="EMBL" id="GAA0351012.1"/>
    </source>
</evidence>
<dbReference type="Pfam" id="PF01894">
    <property type="entry name" value="YjbQ"/>
    <property type="match status" value="1"/>
</dbReference>
<dbReference type="EMBL" id="BAAACW010000004">
    <property type="protein sequence ID" value="GAA0351012.1"/>
    <property type="molecule type" value="Genomic_DNA"/>
</dbReference>
<evidence type="ECO:0000313" key="2">
    <source>
        <dbReference type="Proteomes" id="UP001501166"/>
    </source>
</evidence>
<dbReference type="InterPro" id="IPR001602">
    <property type="entry name" value="UPF0047_YjbQ-like"/>
</dbReference>
<sequence length="173" mass="19779">MKLYKETITLQSEGDTPSYIDVTPQVREVIKESGIKEGLVTVISPHTTCAVFFEEFSHDRDSNGDEYLQIDLNEALEKIIPKHTSASTYHYPGEEHYKEVEKWPNIEEYLPGGDRSYLWNGDAHLKSTIIGSSEVFDVTDYTLGVGKTGYIYFVDFDVTRPRERRCLITVMGE</sequence>
<name>A0ABN0WZA4_9LACT</name>
<protein>
    <submittedName>
        <fullName evidence="1">YjbQ family protein</fullName>
    </submittedName>
</protein>
<keyword evidence="2" id="KW-1185">Reference proteome</keyword>
<comment type="caution">
    <text evidence="1">The sequence shown here is derived from an EMBL/GenBank/DDBJ whole genome shotgun (WGS) entry which is preliminary data.</text>
</comment>
<dbReference type="Gene3D" id="2.60.120.460">
    <property type="entry name" value="YjbQ-like"/>
    <property type="match status" value="1"/>
</dbReference>